<dbReference type="Proteomes" id="UP001631949">
    <property type="component" value="Unassembled WGS sequence"/>
</dbReference>
<dbReference type="PANTHER" id="PTHR43016:SF13">
    <property type="entry name" value="PRESEQUENCE PROTEASE, MITOCHONDRIAL"/>
    <property type="match status" value="1"/>
</dbReference>
<comment type="caution">
    <text evidence="2">The sequence shown here is derived from an EMBL/GenBank/DDBJ whole genome shotgun (WGS) entry which is preliminary data.</text>
</comment>
<dbReference type="Pfam" id="PF08367">
    <property type="entry name" value="M16C_assoc"/>
    <property type="match status" value="1"/>
</dbReference>
<dbReference type="InterPro" id="IPR055130">
    <property type="entry name" value="PreP_C"/>
</dbReference>
<dbReference type="Pfam" id="PF00675">
    <property type="entry name" value="Peptidase_M16"/>
    <property type="match status" value="1"/>
</dbReference>
<dbReference type="InterPro" id="IPR007863">
    <property type="entry name" value="Peptidase_M16_C"/>
</dbReference>
<dbReference type="Pfam" id="PF22516">
    <property type="entry name" value="PreP_C"/>
    <property type="match status" value="1"/>
</dbReference>
<protein>
    <submittedName>
        <fullName evidence="2">Insulinase family protein</fullName>
    </submittedName>
</protein>
<accession>A0ABW9GVM6</accession>
<evidence type="ECO:0000259" key="1">
    <source>
        <dbReference type="SMART" id="SM01264"/>
    </source>
</evidence>
<dbReference type="InterPro" id="IPR013578">
    <property type="entry name" value="Peptidase_M16C_assoc"/>
</dbReference>
<gene>
    <name evidence="2" type="ORF">ACKQTC_00060</name>
</gene>
<feature type="domain" description="Peptidase M16C associated" evidence="1">
    <location>
        <begin position="459"/>
        <end position="710"/>
    </location>
</feature>
<proteinExistence type="predicted"/>
<dbReference type="Pfam" id="PF05193">
    <property type="entry name" value="Peptidase_M16_C"/>
    <property type="match status" value="1"/>
</dbReference>
<dbReference type="EMBL" id="JBJUVG010000001">
    <property type="protein sequence ID" value="MFM9412779.1"/>
    <property type="molecule type" value="Genomic_DNA"/>
</dbReference>
<keyword evidence="3" id="KW-1185">Reference proteome</keyword>
<reference evidence="2 3" key="1">
    <citation type="journal article" date="2016" name="Int. J. Syst. Evol. Microbiol.">
        <title>Peptococcus simiae sp. nov., isolated from rhesus macaque faeces and emended description of the genus Peptococcus.</title>
        <authorList>
            <person name="Shkoporov A.N."/>
            <person name="Efimov B.A."/>
            <person name="Kondova I."/>
            <person name="Ouwerling B."/>
            <person name="Chaplin A.V."/>
            <person name="Shcherbakova V.A."/>
            <person name="Langermans J.A.M."/>
        </authorList>
    </citation>
    <scope>NUCLEOTIDE SEQUENCE [LARGE SCALE GENOMIC DNA]</scope>
    <source>
        <strain evidence="2 3">M108</strain>
    </source>
</reference>
<dbReference type="SMART" id="SM01264">
    <property type="entry name" value="M16C_associated"/>
    <property type="match status" value="1"/>
</dbReference>
<dbReference type="Gene3D" id="3.30.830.10">
    <property type="entry name" value="Metalloenzyme, LuxS/M16 peptidase-like"/>
    <property type="match status" value="4"/>
</dbReference>
<dbReference type="InterPro" id="IPR011249">
    <property type="entry name" value="Metalloenz_LuxS/M16"/>
</dbReference>
<dbReference type="SUPFAM" id="SSF63411">
    <property type="entry name" value="LuxS/MPP-like metallohydrolase"/>
    <property type="match status" value="4"/>
</dbReference>
<evidence type="ECO:0000313" key="2">
    <source>
        <dbReference type="EMBL" id="MFM9412779.1"/>
    </source>
</evidence>
<dbReference type="PANTHER" id="PTHR43016">
    <property type="entry name" value="PRESEQUENCE PROTEASE"/>
    <property type="match status" value="1"/>
</dbReference>
<name>A0ABW9GVM6_9FIRM</name>
<organism evidence="2 3">
    <name type="scientific">Peptococcus simiae</name>
    <dbReference type="NCBI Taxonomy" id="1643805"/>
    <lineage>
        <taxon>Bacteria</taxon>
        <taxon>Bacillati</taxon>
        <taxon>Bacillota</taxon>
        <taxon>Clostridia</taxon>
        <taxon>Eubacteriales</taxon>
        <taxon>Peptococcaceae</taxon>
        <taxon>Peptococcus</taxon>
    </lineage>
</organism>
<evidence type="ECO:0000313" key="3">
    <source>
        <dbReference type="Proteomes" id="UP001631949"/>
    </source>
</evidence>
<dbReference type="RefSeq" id="WP_408976410.1">
    <property type="nucleotide sequence ID" value="NZ_JBJUVG010000001.1"/>
</dbReference>
<sequence>MTQAYEKYGFTLIEDRPLPELAGRGLLLKHQSGAQLLAILNDDDNQTFGIGFRTPSDNSTGVAHILEHSVLNGSRKYRTKEPFMDLVKSSLATFLNAMTFSDKTIYPVSSRNDKDFTHLMDVYLDAVFNPAIYETKEIFLQEGWHYHLEKPEGPLTYRGVVYNEMRGALSGADAQVQNAILEALYPDTVYGKESGGDPYEIPDLTYDRFLDFHRHYYHPSNAYIFLYGQVDLDRRLAHIHEEYLSHYSPLDVDSRLHLQAPFQAPKEAEVTYAAAPEEDKAGKDQLAYALIFGTRTSLRDMFLADLLTDALIDSQAGPIRQALQEAGIGADVQSFSSDGIQIPFGIIAKDTDAARKEDFVRVIEDTFRRLADGGLNRDLLLASLNKIEFAYRECQGFGTRGVVYYINAFESWLYDGSPFDALHYEAPLKALREDIEAGRLGEEIRRRILDNPHKVILTARPEAGKTDRRDAAVADKLAAYKASLSPAEIQGLVDETHRLIARQNRADTPEEKATLPVLTLDDVDAGIPRVPTEIVPLEEGTLLTNDVFASGILYLNIYFSAAHIGAEDLCDYALLTALIGSMDTARYTYRDLSTQEYLISGGLSISPAIYSDFKDGSRCYPKLAVSTRLLGTDHLDAVLDLIYEELYQTKLTDKARLHEVIKMLRLRTEAGLLRVGHQVAAARAMSYISAQSAYAERIAGLDLLFALQDLDDHFDEQSDALIDRLTALYARLVDKRQVVLGLTGSAEDIAAARGPVQDFIRRLPVNEAPRADFLPAPVVKNEGLKTAAGVQYVAQAAPVQAPGGYTGSWEVLANLISNEYLYNEIRAKGGAYGQGIRFSRKGYMNLYSYRDPNLEKTVDVYTGLPAWLAQLDMDAAGLAPFIIGTLDKFNPQRTPAGKGLLVLRLFISGQTYEDIEASQEEALATDPASLKALAPALAEALDQAVICVIGGGTAIDRAKDHFDQIRNLEG</sequence>
<dbReference type="InterPro" id="IPR011765">
    <property type="entry name" value="Pept_M16_N"/>
</dbReference>